<dbReference type="Proteomes" id="UP000054632">
    <property type="component" value="Unassembled WGS sequence"/>
</dbReference>
<evidence type="ECO:0000313" key="2">
    <source>
        <dbReference type="Proteomes" id="UP000054632"/>
    </source>
</evidence>
<sequence>MYVGDLENRLQIISSHKLILDKQISKKAPDNFTFEEFN</sequence>
<name>A0A0V1DKA8_TRIPS</name>
<evidence type="ECO:0000313" key="1">
    <source>
        <dbReference type="EMBL" id="KRY62015.1"/>
    </source>
</evidence>
<proteinExistence type="predicted"/>
<dbReference type="AlphaFoldDB" id="A0A0V1DKA8"/>
<comment type="caution">
    <text evidence="1">The sequence shown here is derived from an EMBL/GenBank/DDBJ whole genome shotgun (WGS) entry which is preliminary data.</text>
</comment>
<protein>
    <submittedName>
        <fullName evidence="1">Uncharacterized protein</fullName>
    </submittedName>
</protein>
<organism evidence="1 2">
    <name type="scientific">Trichinella pseudospiralis</name>
    <name type="common">Parasitic roundworm</name>
    <dbReference type="NCBI Taxonomy" id="6337"/>
    <lineage>
        <taxon>Eukaryota</taxon>
        <taxon>Metazoa</taxon>
        <taxon>Ecdysozoa</taxon>
        <taxon>Nematoda</taxon>
        <taxon>Enoplea</taxon>
        <taxon>Dorylaimia</taxon>
        <taxon>Trichinellida</taxon>
        <taxon>Trichinellidae</taxon>
        <taxon>Trichinella</taxon>
    </lineage>
</organism>
<reference evidence="1 2" key="1">
    <citation type="submission" date="2015-01" db="EMBL/GenBank/DDBJ databases">
        <title>Evolution of Trichinella species and genotypes.</title>
        <authorList>
            <person name="Korhonen P.K."/>
            <person name="Edoardo P."/>
            <person name="Giuseppe L.R."/>
            <person name="Gasser R.B."/>
        </authorList>
    </citation>
    <scope>NUCLEOTIDE SEQUENCE [LARGE SCALE GENOMIC DNA]</scope>
    <source>
        <strain evidence="1">ISS13</strain>
    </source>
</reference>
<accession>A0A0V1DKA8</accession>
<dbReference type="EMBL" id="JYDR01002784">
    <property type="protein sequence ID" value="KRY62015.1"/>
    <property type="molecule type" value="Genomic_DNA"/>
</dbReference>
<gene>
    <name evidence="1" type="ORF">T4A_404</name>
</gene>